<protein>
    <submittedName>
        <fullName evidence="1">Uncharacterized protein</fullName>
    </submittedName>
</protein>
<dbReference type="KEGG" id="alus:STSP2_01256"/>
<gene>
    <name evidence="1" type="ORF">STSP2_01256</name>
</gene>
<accession>A0A1U9NJK3</accession>
<dbReference type="EMBL" id="CP019791">
    <property type="protein sequence ID" value="AQT68101.1"/>
    <property type="molecule type" value="Genomic_DNA"/>
</dbReference>
<sequence>MNKFAITLSQVIFLIGLPEFPHHVAYLVVDKNQRVYIGSFQNLFSNSI</sequence>
<keyword evidence="2" id="KW-1185">Reference proteome</keyword>
<proteinExistence type="predicted"/>
<reference evidence="2" key="1">
    <citation type="submission" date="2017-02" db="EMBL/GenBank/DDBJ databases">
        <title>Comparative genomics and description of representatives of a novel lineage of planctomycetes thriving in anoxic sediments.</title>
        <authorList>
            <person name="Spring S."/>
            <person name="Bunk B."/>
            <person name="Sproer C."/>
        </authorList>
    </citation>
    <scope>NUCLEOTIDE SEQUENCE [LARGE SCALE GENOMIC DNA]</scope>
    <source>
        <strain evidence="2">ST-NAGAB-D1</strain>
    </source>
</reference>
<dbReference type="Proteomes" id="UP000189674">
    <property type="component" value="Chromosome"/>
</dbReference>
<evidence type="ECO:0000313" key="2">
    <source>
        <dbReference type="Proteomes" id="UP000189674"/>
    </source>
</evidence>
<name>A0A1U9NJK3_9BACT</name>
<dbReference type="AlphaFoldDB" id="A0A1U9NJK3"/>
<organism evidence="1 2">
    <name type="scientific">Anaerohalosphaera lusitana</name>
    <dbReference type="NCBI Taxonomy" id="1936003"/>
    <lineage>
        <taxon>Bacteria</taxon>
        <taxon>Pseudomonadati</taxon>
        <taxon>Planctomycetota</taxon>
        <taxon>Phycisphaerae</taxon>
        <taxon>Sedimentisphaerales</taxon>
        <taxon>Anaerohalosphaeraceae</taxon>
        <taxon>Anaerohalosphaera</taxon>
    </lineage>
</organism>
<evidence type="ECO:0000313" key="1">
    <source>
        <dbReference type="EMBL" id="AQT68101.1"/>
    </source>
</evidence>